<feature type="non-terminal residue" evidence="1">
    <location>
        <position position="1"/>
    </location>
</feature>
<keyword evidence="2" id="KW-1185">Reference proteome</keyword>
<organism evidence="1 2">
    <name type="scientific">Trifolium medium</name>
    <dbReference type="NCBI Taxonomy" id="97028"/>
    <lineage>
        <taxon>Eukaryota</taxon>
        <taxon>Viridiplantae</taxon>
        <taxon>Streptophyta</taxon>
        <taxon>Embryophyta</taxon>
        <taxon>Tracheophyta</taxon>
        <taxon>Spermatophyta</taxon>
        <taxon>Magnoliopsida</taxon>
        <taxon>eudicotyledons</taxon>
        <taxon>Gunneridae</taxon>
        <taxon>Pentapetalae</taxon>
        <taxon>rosids</taxon>
        <taxon>fabids</taxon>
        <taxon>Fabales</taxon>
        <taxon>Fabaceae</taxon>
        <taxon>Papilionoideae</taxon>
        <taxon>50 kb inversion clade</taxon>
        <taxon>NPAAA clade</taxon>
        <taxon>Hologalegina</taxon>
        <taxon>IRL clade</taxon>
        <taxon>Trifolieae</taxon>
        <taxon>Trifolium</taxon>
    </lineage>
</organism>
<accession>A0A392U076</accession>
<name>A0A392U076_9FABA</name>
<dbReference type="AlphaFoldDB" id="A0A392U076"/>
<sequence length="54" mass="5932">DTFYSAGFIHPPPPEANAIIEDGPEEDLPSFVTRGLARRNWIAVDVPSVTHLSK</sequence>
<evidence type="ECO:0000313" key="1">
    <source>
        <dbReference type="EMBL" id="MCI66739.1"/>
    </source>
</evidence>
<dbReference type="Proteomes" id="UP000265520">
    <property type="component" value="Unassembled WGS sequence"/>
</dbReference>
<protein>
    <submittedName>
        <fullName evidence="1">Uncharacterized protein</fullName>
    </submittedName>
</protein>
<dbReference type="EMBL" id="LXQA010701296">
    <property type="protein sequence ID" value="MCI66739.1"/>
    <property type="molecule type" value="Genomic_DNA"/>
</dbReference>
<evidence type="ECO:0000313" key="2">
    <source>
        <dbReference type="Proteomes" id="UP000265520"/>
    </source>
</evidence>
<proteinExistence type="predicted"/>
<reference evidence="1 2" key="1">
    <citation type="journal article" date="2018" name="Front. Plant Sci.">
        <title>Red Clover (Trifolium pratense) and Zigzag Clover (T. medium) - A Picture of Genomic Similarities and Differences.</title>
        <authorList>
            <person name="Dluhosova J."/>
            <person name="Istvanek J."/>
            <person name="Nedelnik J."/>
            <person name="Repkova J."/>
        </authorList>
    </citation>
    <scope>NUCLEOTIDE SEQUENCE [LARGE SCALE GENOMIC DNA]</scope>
    <source>
        <strain evidence="2">cv. 10/8</strain>
        <tissue evidence="1">Leaf</tissue>
    </source>
</reference>
<comment type="caution">
    <text evidence="1">The sequence shown here is derived from an EMBL/GenBank/DDBJ whole genome shotgun (WGS) entry which is preliminary data.</text>
</comment>